<dbReference type="HAMAP" id="MF_00250">
    <property type="entry name" value="RNApol_arch_Rpo10"/>
    <property type="match status" value="1"/>
</dbReference>
<dbReference type="InterPro" id="IPR058841">
    <property type="entry name" value="HTH_76"/>
</dbReference>
<comment type="similarity">
    <text evidence="7">Belongs to the archaeal Rpo10/eukaryotic RPB10 RNA polymerase subunit family.</text>
</comment>
<evidence type="ECO:0000256" key="2">
    <source>
        <dbReference type="ARBA" id="ARBA00020813"/>
    </source>
</evidence>
<organism evidence="11 12">
    <name type="scientific">Pichia kudriavzevii</name>
    <name type="common">Yeast</name>
    <name type="synonym">Issatchenkia orientalis</name>
    <dbReference type="NCBI Taxonomy" id="4909"/>
    <lineage>
        <taxon>Eukaryota</taxon>
        <taxon>Fungi</taxon>
        <taxon>Dikarya</taxon>
        <taxon>Ascomycota</taxon>
        <taxon>Saccharomycotina</taxon>
        <taxon>Pichiomycetes</taxon>
        <taxon>Pichiales</taxon>
        <taxon>Pichiaceae</taxon>
        <taxon>Pichia</taxon>
    </lineage>
</organism>
<dbReference type="PANTHER" id="PTHR23431:SF3">
    <property type="entry name" value="DNA-DIRECTED RNA POLYMERASES I, II, AND III SUBUNIT RPABC5"/>
    <property type="match status" value="1"/>
</dbReference>
<dbReference type="GO" id="GO:0003677">
    <property type="term" value="F:DNA binding"/>
    <property type="evidence" value="ECO:0007669"/>
    <property type="project" value="InterPro"/>
</dbReference>
<dbReference type="AlphaFoldDB" id="A0A099P334"/>
<accession>A0A099P334</accession>
<dbReference type="HOGENOM" id="CLU_070882_2_1_1"/>
<evidence type="ECO:0000256" key="7">
    <source>
        <dbReference type="ARBA" id="ARBA00025720"/>
    </source>
</evidence>
<gene>
    <name evidence="11" type="ORF">JL09_g2090</name>
</gene>
<dbReference type="InterPro" id="IPR000268">
    <property type="entry name" value="RPABC5/Rpb10"/>
</dbReference>
<evidence type="ECO:0000256" key="1">
    <source>
        <dbReference type="ARBA" id="ARBA00004123"/>
    </source>
</evidence>
<dbReference type="NCBIfam" id="NF003089">
    <property type="entry name" value="PRK04016.1"/>
    <property type="match status" value="1"/>
</dbReference>
<sequence length="259" mass="30269">MIIPVRCFSCGKVVGDKWETYLSYLEDDHMSEGDALDRLKLKRYCCRRMVLTHVDLIEKFLKYNPLEKKEIVDEEHVSSPTTRQGIMESVFRQFHNYDFTKSASFQSTLEQVYQQYLIVLSDKDLEVKQDISNGVFNPERIPEADRLQLQLQTKIFVFCSETDHILELGEYEQWLQKTEMPDTNIEKQVEDSQMEDMQDPNIVEGDDQSEYTSNYQAVVDMIVHNKPIPGIKQIPSTVLDPAEASESTLQQRKKPWETK</sequence>
<evidence type="ECO:0000313" key="11">
    <source>
        <dbReference type="EMBL" id="KGK38714.1"/>
    </source>
</evidence>
<keyword evidence="4" id="KW-0479">Metal-binding</keyword>
<dbReference type="GO" id="GO:0008270">
    <property type="term" value="F:zinc ion binding"/>
    <property type="evidence" value="ECO:0007669"/>
    <property type="project" value="InterPro"/>
</dbReference>
<evidence type="ECO:0000313" key="12">
    <source>
        <dbReference type="Proteomes" id="UP000029867"/>
    </source>
</evidence>
<dbReference type="eggNOG" id="KOG3497">
    <property type="taxonomic scope" value="Eukaryota"/>
</dbReference>
<dbReference type="PANTHER" id="PTHR23431">
    <property type="entry name" value="DNA-DIRECTED RNA POLYMERASES I, II, AND III SUBUNIT RPABC5 FAMILY MEMBER"/>
    <property type="match status" value="1"/>
</dbReference>
<evidence type="ECO:0000256" key="3">
    <source>
        <dbReference type="ARBA" id="ARBA00022478"/>
    </source>
</evidence>
<evidence type="ECO:0000256" key="6">
    <source>
        <dbReference type="ARBA" id="ARBA00023163"/>
    </source>
</evidence>
<evidence type="ECO:0000259" key="9">
    <source>
        <dbReference type="Pfam" id="PF17733"/>
    </source>
</evidence>
<dbReference type="InterPro" id="IPR020789">
    <property type="entry name" value="RNA_pol_suN_Zn-BS"/>
</dbReference>
<dbReference type="Pfam" id="PF25871">
    <property type="entry name" value="HTH_76"/>
    <property type="match status" value="1"/>
</dbReference>
<dbReference type="GO" id="GO:0003899">
    <property type="term" value="F:DNA-directed RNA polymerase activity"/>
    <property type="evidence" value="ECO:0007669"/>
    <property type="project" value="InterPro"/>
</dbReference>
<feature type="domain" description="PEX14-like helix-turn-helix" evidence="10">
    <location>
        <begin position="88"/>
        <end position="178"/>
    </location>
</feature>
<evidence type="ECO:0000256" key="5">
    <source>
        <dbReference type="ARBA" id="ARBA00022833"/>
    </source>
</evidence>
<proteinExistence type="inferred from homology"/>
<dbReference type="Proteomes" id="UP000029867">
    <property type="component" value="Unassembled WGS sequence"/>
</dbReference>
<keyword evidence="6" id="KW-0804">Transcription</keyword>
<dbReference type="GO" id="GO:0042797">
    <property type="term" value="P:tRNA transcription by RNA polymerase III"/>
    <property type="evidence" value="ECO:0007669"/>
    <property type="project" value="TreeGrafter"/>
</dbReference>
<dbReference type="GO" id="GO:0006360">
    <property type="term" value="P:transcription by RNA polymerase I"/>
    <property type="evidence" value="ECO:0007669"/>
    <property type="project" value="TreeGrafter"/>
</dbReference>
<dbReference type="VEuPathDB" id="FungiDB:C5L36_0A04870"/>
<comment type="subcellular location">
    <subcellularLocation>
        <location evidence="1">Nucleus</location>
    </subcellularLocation>
</comment>
<dbReference type="InterPro" id="IPR040554">
    <property type="entry name" value="KPWE_PEX14_dom"/>
</dbReference>
<dbReference type="PROSITE" id="PS01112">
    <property type="entry name" value="RNA_POL_N_8KD"/>
    <property type="match status" value="1"/>
</dbReference>
<protein>
    <recommendedName>
        <fullName evidence="2">DNA-directed RNA polymerases I, II, and III subunit RPABC5</fullName>
    </recommendedName>
</protein>
<feature type="domain" description="Peroxisomal membrane protein PEX14-like KPWE" evidence="9">
    <location>
        <begin position="211"/>
        <end position="258"/>
    </location>
</feature>
<keyword evidence="3" id="KW-0240">DNA-directed RNA polymerase</keyword>
<dbReference type="GO" id="GO:0005736">
    <property type="term" value="C:RNA polymerase I complex"/>
    <property type="evidence" value="ECO:0007669"/>
    <property type="project" value="UniProtKB-ARBA"/>
</dbReference>
<comment type="caution">
    <text evidence="11">The sequence shown here is derived from an EMBL/GenBank/DDBJ whole genome shotgun (WGS) entry which is preliminary data.</text>
</comment>
<evidence type="ECO:0000259" key="10">
    <source>
        <dbReference type="Pfam" id="PF25871"/>
    </source>
</evidence>
<reference evidence="12" key="1">
    <citation type="journal article" date="2014" name="Microb. Cell Fact.">
        <title>Exploiting Issatchenkia orientalis SD108 for succinic acid production.</title>
        <authorList>
            <person name="Xiao H."/>
            <person name="Shao Z."/>
            <person name="Jiang Y."/>
            <person name="Dole S."/>
            <person name="Zhao H."/>
        </authorList>
    </citation>
    <scope>NUCLEOTIDE SEQUENCE [LARGE SCALE GENOMIC DNA]</scope>
    <source>
        <strain evidence="12">SD108</strain>
    </source>
</reference>
<name>A0A099P334_PICKU</name>
<dbReference type="GO" id="GO:0006366">
    <property type="term" value="P:transcription by RNA polymerase II"/>
    <property type="evidence" value="ECO:0007669"/>
    <property type="project" value="TreeGrafter"/>
</dbReference>
<feature type="region of interest" description="Disordered" evidence="8">
    <location>
        <begin position="237"/>
        <end position="259"/>
    </location>
</feature>
<dbReference type="EMBL" id="JQFK01000016">
    <property type="protein sequence ID" value="KGK38714.1"/>
    <property type="molecule type" value="Genomic_DNA"/>
</dbReference>
<keyword evidence="5" id="KW-0862">Zinc</keyword>
<evidence type="ECO:0000256" key="4">
    <source>
        <dbReference type="ARBA" id="ARBA00022723"/>
    </source>
</evidence>
<dbReference type="GO" id="GO:0005666">
    <property type="term" value="C:RNA polymerase III complex"/>
    <property type="evidence" value="ECO:0007669"/>
    <property type="project" value="TreeGrafter"/>
</dbReference>
<dbReference type="SUPFAM" id="SSF46924">
    <property type="entry name" value="RNA polymerase subunit RPB10"/>
    <property type="match status" value="1"/>
</dbReference>
<evidence type="ECO:0000256" key="8">
    <source>
        <dbReference type="SAM" id="MobiDB-lite"/>
    </source>
</evidence>
<dbReference type="InterPro" id="IPR023580">
    <property type="entry name" value="RNA_pol_su_RPB10"/>
</dbReference>
<dbReference type="Gene3D" id="1.10.10.60">
    <property type="entry name" value="Homeodomain-like"/>
    <property type="match status" value="1"/>
</dbReference>
<dbReference type="Pfam" id="PF17733">
    <property type="entry name" value="KPWE_dom"/>
    <property type="match status" value="1"/>
</dbReference>
<dbReference type="Pfam" id="PF01194">
    <property type="entry name" value="RNA_pol_N"/>
    <property type="match status" value="1"/>
</dbReference>
<dbReference type="VEuPathDB" id="FungiDB:C5L36_0A04880"/>
<dbReference type="FunFam" id="1.10.10.60:FF:000024">
    <property type="entry name" value="DNA-directed RNA polymerases I, II, and III subunit"/>
    <property type="match status" value="1"/>
</dbReference>
<dbReference type="GO" id="GO:0005665">
    <property type="term" value="C:RNA polymerase II, core complex"/>
    <property type="evidence" value="ECO:0007669"/>
    <property type="project" value="UniProtKB-ARBA"/>
</dbReference>